<accession>A0A1F5PYM0</accession>
<dbReference type="InterPro" id="IPR011260">
    <property type="entry name" value="RNAP_asu_C"/>
</dbReference>
<dbReference type="InterPro" id="IPR011263">
    <property type="entry name" value="DNA-dir_RNA_pol_RpoA/D/Rpb3"/>
</dbReference>
<keyword evidence="6 11" id="KW-0548">Nucleotidyltransferase</keyword>
<dbReference type="SUPFAM" id="SSF56553">
    <property type="entry name" value="Insert subdomain of RNA polymerase alpha subunit"/>
    <property type="match status" value="1"/>
</dbReference>
<evidence type="ECO:0000256" key="4">
    <source>
        <dbReference type="ARBA" id="ARBA00022478"/>
    </source>
</evidence>
<dbReference type="NCBIfam" id="NF003519">
    <property type="entry name" value="PRK05182.2-5"/>
    <property type="match status" value="1"/>
</dbReference>
<organism evidence="13 14">
    <name type="scientific">Candidatus Doudnabacteria bacterium RIFCSPLOWO2_01_FULL_44_21</name>
    <dbReference type="NCBI Taxonomy" id="1817841"/>
    <lineage>
        <taxon>Bacteria</taxon>
        <taxon>Candidatus Doudnaibacteriota</taxon>
    </lineage>
</organism>
<comment type="domain">
    <text evidence="11">The N-terminal domain is essential for RNAP assembly and basal transcription, whereas the C-terminal domain is involved in interaction with transcriptional regulators and with upstream promoter elements.</text>
</comment>
<dbReference type="HAMAP" id="MF_00059">
    <property type="entry name" value="RNApol_bact_RpoA"/>
    <property type="match status" value="1"/>
</dbReference>
<comment type="subunit">
    <text evidence="11">Homodimer. The RNAP catalytic core consists of 2 alpha, 1 beta, 1 beta' and 1 omega subunit. When a sigma factor is associated with the core the holoenzyme is formed, which can initiate transcription.</text>
</comment>
<sequence length="309" mass="34153">MENIALPNKISFQDLGSNKYKVIMEPLYPGYGVTLANSLRRVLLSSLPGAAVVAVKIKAVDHEFSTIPNVKEDVIEIILNLKQLRMKIHTDATVKLELKVKGEKQVTGADFKKNSDVEIVNPDMHIATLDNKSAELDMEVTVARGRGYVPVEQREHEKLEIGTIAVDAIYTPIRMVNYEINNVRVGQITNYDELILTLETDGTINGQDAIDQAAKILVDHFNLFSKDQLSQTQEPVLDAAKEEGIKTPEEDDLKSLGLSNRSYNALIKNNITTISQVAGLTHDQLMTTDGLGAKSVEEIERLLAGYLGK</sequence>
<evidence type="ECO:0000313" key="14">
    <source>
        <dbReference type="Proteomes" id="UP000177281"/>
    </source>
</evidence>
<dbReference type="EC" id="2.7.7.6" evidence="2 11"/>
<name>A0A1F5PYM0_9BACT</name>
<comment type="similarity">
    <text evidence="1 11">Belongs to the RNA polymerase alpha chain family.</text>
</comment>
<evidence type="ECO:0000256" key="3">
    <source>
        <dbReference type="ARBA" id="ARBA00015972"/>
    </source>
</evidence>
<evidence type="ECO:0000256" key="9">
    <source>
        <dbReference type="ARBA" id="ARBA00033070"/>
    </source>
</evidence>
<dbReference type="GO" id="GO:0046983">
    <property type="term" value="F:protein dimerization activity"/>
    <property type="evidence" value="ECO:0007669"/>
    <property type="project" value="InterPro"/>
</dbReference>
<evidence type="ECO:0000313" key="13">
    <source>
        <dbReference type="EMBL" id="OGE94680.1"/>
    </source>
</evidence>
<evidence type="ECO:0000256" key="8">
    <source>
        <dbReference type="ARBA" id="ARBA00032524"/>
    </source>
</evidence>
<evidence type="ECO:0000256" key="5">
    <source>
        <dbReference type="ARBA" id="ARBA00022679"/>
    </source>
</evidence>
<dbReference type="GO" id="GO:0003677">
    <property type="term" value="F:DNA binding"/>
    <property type="evidence" value="ECO:0007669"/>
    <property type="project" value="UniProtKB-UniRule"/>
</dbReference>
<reference evidence="13 14" key="1">
    <citation type="journal article" date="2016" name="Nat. Commun.">
        <title>Thousands of microbial genomes shed light on interconnected biogeochemical processes in an aquifer system.</title>
        <authorList>
            <person name="Anantharaman K."/>
            <person name="Brown C.T."/>
            <person name="Hug L.A."/>
            <person name="Sharon I."/>
            <person name="Castelle C.J."/>
            <person name="Probst A.J."/>
            <person name="Thomas B.C."/>
            <person name="Singh A."/>
            <person name="Wilkins M.J."/>
            <person name="Karaoz U."/>
            <person name="Brodie E.L."/>
            <person name="Williams K.H."/>
            <person name="Hubbard S.S."/>
            <person name="Banfield J.F."/>
        </authorList>
    </citation>
    <scope>NUCLEOTIDE SEQUENCE [LARGE SCALE GENOMIC DNA]</scope>
</reference>
<proteinExistence type="inferred from homology"/>
<dbReference type="EMBL" id="MFFB01000012">
    <property type="protein sequence ID" value="OGE94680.1"/>
    <property type="molecule type" value="Genomic_DNA"/>
</dbReference>
<gene>
    <name evidence="11" type="primary">rpoA</name>
    <name evidence="13" type="ORF">A3B10_00825</name>
</gene>
<feature type="region of interest" description="Alpha N-terminal domain (alpha-NTD)" evidence="11">
    <location>
        <begin position="1"/>
        <end position="228"/>
    </location>
</feature>
<keyword evidence="4 11" id="KW-0240">DNA-directed RNA polymerase</keyword>
<dbReference type="InterPro" id="IPR036603">
    <property type="entry name" value="RBP11-like"/>
</dbReference>
<evidence type="ECO:0000256" key="1">
    <source>
        <dbReference type="ARBA" id="ARBA00007123"/>
    </source>
</evidence>
<evidence type="ECO:0000256" key="10">
    <source>
        <dbReference type="ARBA" id="ARBA00048552"/>
    </source>
</evidence>
<dbReference type="SMART" id="SM00662">
    <property type="entry name" value="RPOLD"/>
    <property type="match status" value="1"/>
</dbReference>
<evidence type="ECO:0000256" key="2">
    <source>
        <dbReference type="ARBA" id="ARBA00012418"/>
    </source>
</evidence>
<dbReference type="InterPro" id="IPR011262">
    <property type="entry name" value="DNA-dir_RNA_pol_insert"/>
</dbReference>
<keyword evidence="7 11" id="KW-0804">Transcription</keyword>
<comment type="catalytic activity">
    <reaction evidence="10 11">
        <text>RNA(n) + a ribonucleoside 5'-triphosphate = RNA(n+1) + diphosphate</text>
        <dbReference type="Rhea" id="RHEA:21248"/>
        <dbReference type="Rhea" id="RHEA-COMP:14527"/>
        <dbReference type="Rhea" id="RHEA-COMP:17342"/>
        <dbReference type="ChEBI" id="CHEBI:33019"/>
        <dbReference type="ChEBI" id="CHEBI:61557"/>
        <dbReference type="ChEBI" id="CHEBI:140395"/>
        <dbReference type="EC" id="2.7.7.6"/>
    </reaction>
</comment>
<dbReference type="Gene3D" id="1.10.150.20">
    <property type="entry name" value="5' to 3' exonuclease, C-terminal subdomain"/>
    <property type="match status" value="1"/>
</dbReference>
<dbReference type="Pfam" id="PF01193">
    <property type="entry name" value="RNA_pol_L"/>
    <property type="match status" value="1"/>
</dbReference>
<comment type="function">
    <text evidence="11">DNA-dependent RNA polymerase catalyzes the transcription of DNA into RNA using the four ribonucleoside triphosphates as substrates.</text>
</comment>
<dbReference type="InterPro" id="IPR036643">
    <property type="entry name" value="RNApol_insert_sf"/>
</dbReference>
<dbReference type="GO" id="GO:0006351">
    <property type="term" value="P:DNA-templated transcription"/>
    <property type="evidence" value="ECO:0007669"/>
    <property type="project" value="UniProtKB-UniRule"/>
</dbReference>
<comment type="caution">
    <text evidence="13">The sequence shown here is derived from an EMBL/GenBank/DDBJ whole genome shotgun (WGS) entry which is preliminary data.</text>
</comment>
<dbReference type="CDD" id="cd06928">
    <property type="entry name" value="RNAP_alpha_NTD"/>
    <property type="match status" value="1"/>
</dbReference>
<dbReference type="Proteomes" id="UP000177281">
    <property type="component" value="Unassembled WGS sequence"/>
</dbReference>
<evidence type="ECO:0000256" key="11">
    <source>
        <dbReference type="HAMAP-Rule" id="MF_00059"/>
    </source>
</evidence>
<dbReference type="FunFam" id="2.170.120.12:FF:000001">
    <property type="entry name" value="DNA-directed RNA polymerase subunit alpha"/>
    <property type="match status" value="1"/>
</dbReference>
<protein>
    <recommendedName>
        <fullName evidence="3 11">DNA-directed RNA polymerase subunit alpha</fullName>
        <shortName evidence="11">RNAP subunit alpha</shortName>
        <ecNumber evidence="2 11">2.7.7.6</ecNumber>
    </recommendedName>
    <alternativeName>
        <fullName evidence="9 11">RNA polymerase subunit alpha</fullName>
    </alternativeName>
    <alternativeName>
        <fullName evidence="8 11">Transcriptase subunit alpha</fullName>
    </alternativeName>
</protein>
<dbReference type="SUPFAM" id="SSF55257">
    <property type="entry name" value="RBP11-like subunits of RNA polymerase"/>
    <property type="match status" value="1"/>
</dbReference>
<dbReference type="GO" id="GO:0005737">
    <property type="term" value="C:cytoplasm"/>
    <property type="evidence" value="ECO:0007669"/>
    <property type="project" value="UniProtKB-ARBA"/>
</dbReference>
<dbReference type="GO" id="GO:0003899">
    <property type="term" value="F:DNA-directed RNA polymerase activity"/>
    <property type="evidence" value="ECO:0007669"/>
    <property type="project" value="UniProtKB-UniRule"/>
</dbReference>
<dbReference type="NCBIfam" id="NF003513">
    <property type="entry name" value="PRK05182.1-2"/>
    <property type="match status" value="1"/>
</dbReference>
<dbReference type="Gene3D" id="3.30.1360.10">
    <property type="entry name" value="RNA polymerase, RBP11-like subunit"/>
    <property type="match status" value="1"/>
</dbReference>
<dbReference type="Pfam" id="PF03118">
    <property type="entry name" value="RNA_pol_A_CTD"/>
    <property type="match status" value="1"/>
</dbReference>
<dbReference type="Gene3D" id="2.170.120.12">
    <property type="entry name" value="DNA-directed RNA polymerase, insert domain"/>
    <property type="match status" value="1"/>
</dbReference>
<dbReference type="GO" id="GO:0000428">
    <property type="term" value="C:DNA-directed RNA polymerase complex"/>
    <property type="evidence" value="ECO:0007669"/>
    <property type="project" value="UniProtKB-KW"/>
</dbReference>
<evidence type="ECO:0000256" key="6">
    <source>
        <dbReference type="ARBA" id="ARBA00022695"/>
    </source>
</evidence>
<evidence type="ECO:0000259" key="12">
    <source>
        <dbReference type="SMART" id="SM00662"/>
    </source>
</evidence>
<dbReference type="NCBIfam" id="TIGR02027">
    <property type="entry name" value="rpoA"/>
    <property type="match status" value="1"/>
</dbReference>
<dbReference type="Pfam" id="PF01000">
    <property type="entry name" value="RNA_pol_A_bac"/>
    <property type="match status" value="1"/>
</dbReference>
<feature type="region of interest" description="Alpha C-terminal domain (alpha-CTD)" evidence="11">
    <location>
        <begin position="246"/>
        <end position="309"/>
    </location>
</feature>
<dbReference type="SUPFAM" id="SSF47789">
    <property type="entry name" value="C-terminal domain of RNA polymerase alpha subunit"/>
    <property type="match status" value="1"/>
</dbReference>
<evidence type="ECO:0000256" key="7">
    <source>
        <dbReference type="ARBA" id="ARBA00023163"/>
    </source>
</evidence>
<dbReference type="STRING" id="1817841.A3B10_00825"/>
<keyword evidence="5 11" id="KW-0808">Transferase</keyword>
<dbReference type="InterPro" id="IPR011773">
    <property type="entry name" value="DNA-dir_RpoA"/>
</dbReference>
<feature type="domain" description="DNA-directed RNA polymerase RpoA/D/Rpb3-type" evidence="12">
    <location>
        <begin position="19"/>
        <end position="227"/>
    </location>
</feature>
<dbReference type="AlphaFoldDB" id="A0A1F5PYM0"/>